<evidence type="ECO:0000256" key="3">
    <source>
        <dbReference type="SAM" id="Phobius"/>
    </source>
</evidence>
<protein>
    <submittedName>
        <fullName evidence="4">Uncharacterized protein</fullName>
    </submittedName>
</protein>
<keyword evidence="1" id="KW-0175">Coiled coil</keyword>
<evidence type="ECO:0000313" key="4">
    <source>
        <dbReference type="EMBL" id="SMY33600.1"/>
    </source>
</evidence>
<gene>
    <name evidence="4" type="ORF">PMAL9190_01059</name>
</gene>
<feature type="region of interest" description="Disordered" evidence="2">
    <location>
        <begin position="431"/>
        <end position="456"/>
    </location>
</feature>
<feature type="compositionally biased region" description="Basic and acidic residues" evidence="2">
    <location>
        <begin position="446"/>
        <end position="456"/>
    </location>
</feature>
<feature type="transmembrane region" description="Helical" evidence="3">
    <location>
        <begin position="265"/>
        <end position="286"/>
    </location>
</feature>
<accession>A0A1Y6MCW7</accession>
<dbReference type="RefSeq" id="WP_087844240.1">
    <property type="nucleotide sequence ID" value="NZ_FYAK01000002.1"/>
</dbReference>
<keyword evidence="5" id="KW-1185">Reference proteome</keyword>
<sequence length="456" mass="52213">MATISIPRISDNYLIKVFVNDLLLHHEKYGLTNQTKVVISLAGINITISVGYNEEKKENEISSDYHDLFISLENSSSNSIQSIYFNDDSKPNSQFTYRRSQDSFIDTITINDQTKTEDVVLIQHKVHTELLRHTDMLTHSMNSENNIFPAHHDVLTKLEGLNANLIEKQHEHNRLLEQEKHAFLELNGEKHQTRLAELEDEFKSKRELLDNEYLGKDAALKIREQAVEDKDNRTTRRNTTTSMLKEVQAKATQFNFSPSVNRRSFITVLLCSVLIFVAILNTYTALTELHNINYTSTLDILRAELRPTAEKPSEMLWFLYVRIFLGSTLFITSVLYLIKWANSWADRIAQQELENQKFVRDLNRAHLTIEMCLEWNEKKDGSIPDKLLTAMTEGLFKDKTHSSVEINHPIDQLASALVKSAEKIEFPIGNGKITTSGKAVNKQKAPKQDIPKKGAA</sequence>
<organism evidence="4 5">
    <name type="scientific">Photobacterium malacitanum</name>
    <dbReference type="NCBI Taxonomy" id="2204294"/>
    <lineage>
        <taxon>Bacteria</taxon>
        <taxon>Pseudomonadati</taxon>
        <taxon>Pseudomonadota</taxon>
        <taxon>Gammaproteobacteria</taxon>
        <taxon>Vibrionales</taxon>
        <taxon>Vibrionaceae</taxon>
        <taxon>Photobacterium</taxon>
    </lineage>
</organism>
<keyword evidence="3" id="KW-1133">Transmembrane helix</keyword>
<keyword evidence="3" id="KW-0472">Membrane</keyword>
<evidence type="ECO:0000256" key="2">
    <source>
        <dbReference type="SAM" id="MobiDB-lite"/>
    </source>
</evidence>
<keyword evidence="3" id="KW-0812">Transmembrane</keyword>
<feature type="coiled-coil region" evidence="1">
    <location>
        <begin position="158"/>
        <end position="208"/>
    </location>
</feature>
<name>A0A1Y6MCW7_9GAMM</name>
<dbReference type="Proteomes" id="UP000195963">
    <property type="component" value="Unassembled WGS sequence"/>
</dbReference>
<reference evidence="5" key="1">
    <citation type="submission" date="2017-06" db="EMBL/GenBank/DDBJ databases">
        <authorList>
            <person name="Rodrigo-Torres L."/>
            <person name="Arahal R.D."/>
            <person name="Lucena T."/>
        </authorList>
    </citation>
    <scope>NUCLEOTIDE SEQUENCE [LARGE SCALE GENOMIC DNA]</scope>
    <source>
        <strain evidence="5">CECT 9190</strain>
    </source>
</reference>
<evidence type="ECO:0000256" key="1">
    <source>
        <dbReference type="SAM" id="Coils"/>
    </source>
</evidence>
<dbReference type="EMBL" id="FYAK01000002">
    <property type="protein sequence ID" value="SMY33600.1"/>
    <property type="molecule type" value="Genomic_DNA"/>
</dbReference>
<dbReference type="AlphaFoldDB" id="A0A1Y6MCW7"/>
<proteinExistence type="predicted"/>
<evidence type="ECO:0000313" key="5">
    <source>
        <dbReference type="Proteomes" id="UP000195963"/>
    </source>
</evidence>
<feature type="transmembrane region" description="Helical" evidence="3">
    <location>
        <begin position="317"/>
        <end position="338"/>
    </location>
</feature>